<accession>A0A2H1VIT9</accession>
<reference evidence="1" key="1">
    <citation type="submission" date="2016-07" db="EMBL/GenBank/DDBJ databases">
        <authorList>
            <person name="Bretaudeau A."/>
        </authorList>
    </citation>
    <scope>NUCLEOTIDE SEQUENCE</scope>
    <source>
        <strain evidence="1">Rice</strain>
        <tissue evidence="1">Whole body</tissue>
    </source>
</reference>
<proteinExistence type="predicted"/>
<protein>
    <submittedName>
        <fullName evidence="1">SFRICE_006718</fullName>
    </submittedName>
</protein>
<name>A0A2H1VIT9_SPOFR</name>
<sequence>MTVDEAKEVCQIRSYWRSIVSAREKDETLYMYITQRVVPCGNRTRDTLHGSQLPSHRANRAVAIILRSSRRQPIKYKKGVRRSDMRDGITGPRRERDDVCCCSCDITVTNMRNKWGPVGLMSDPELRTT</sequence>
<dbReference type="EMBL" id="ODYU01002798">
    <property type="protein sequence ID" value="SOQ40743.1"/>
    <property type="molecule type" value="Genomic_DNA"/>
</dbReference>
<gene>
    <name evidence="1" type="ORF">SFRICE_006718</name>
</gene>
<evidence type="ECO:0000313" key="1">
    <source>
        <dbReference type="EMBL" id="SOQ40743.1"/>
    </source>
</evidence>
<dbReference type="AlphaFoldDB" id="A0A2H1VIT9"/>
<organism evidence="1">
    <name type="scientific">Spodoptera frugiperda</name>
    <name type="common">Fall armyworm</name>
    <dbReference type="NCBI Taxonomy" id="7108"/>
    <lineage>
        <taxon>Eukaryota</taxon>
        <taxon>Metazoa</taxon>
        <taxon>Ecdysozoa</taxon>
        <taxon>Arthropoda</taxon>
        <taxon>Hexapoda</taxon>
        <taxon>Insecta</taxon>
        <taxon>Pterygota</taxon>
        <taxon>Neoptera</taxon>
        <taxon>Endopterygota</taxon>
        <taxon>Lepidoptera</taxon>
        <taxon>Glossata</taxon>
        <taxon>Ditrysia</taxon>
        <taxon>Noctuoidea</taxon>
        <taxon>Noctuidae</taxon>
        <taxon>Amphipyrinae</taxon>
        <taxon>Spodoptera</taxon>
    </lineage>
</organism>